<evidence type="ECO:0000313" key="1">
    <source>
        <dbReference type="EMBL" id="CAI6339103.1"/>
    </source>
</evidence>
<keyword evidence="2" id="KW-1185">Reference proteome</keyword>
<accession>A0A9W4URM7</accession>
<sequence length="108" mass="12166">MQLKQIWYRGSYARQPILISLLALSNTDVGPASRRTFGIGCRTVACTQAPIHALLSKERRSNVSIRKGTIRDSVASQRIPRCASCSFGCEEERLDQESARSSRDRMHR</sequence>
<comment type="caution">
    <text evidence="1">The sequence shown here is derived from an EMBL/GenBank/DDBJ whole genome shotgun (WGS) entry which is preliminary data.</text>
</comment>
<dbReference type="EMBL" id="CAOQHR010000008">
    <property type="protein sequence ID" value="CAI6339103.1"/>
    <property type="molecule type" value="Genomic_DNA"/>
</dbReference>
<evidence type="ECO:0000313" key="2">
    <source>
        <dbReference type="Proteomes" id="UP001152607"/>
    </source>
</evidence>
<gene>
    <name evidence="1" type="ORF">PDIGIT_LOCUS12245</name>
</gene>
<dbReference type="Proteomes" id="UP001152607">
    <property type="component" value="Unassembled WGS sequence"/>
</dbReference>
<protein>
    <submittedName>
        <fullName evidence="1">Uncharacterized protein</fullName>
    </submittedName>
</protein>
<proteinExistence type="predicted"/>
<organism evidence="1 2">
    <name type="scientific">Periconia digitata</name>
    <dbReference type="NCBI Taxonomy" id="1303443"/>
    <lineage>
        <taxon>Eukaryota</taxon>
        <taxon>Fungi</taxon>
        <taxon>Dikarya</taxon>
        <taxon>Ascomycota</taxon>
        <taxon>Pezizomycotina</taxon>
        <taxon>Dothideomycetes</taxon>
        <taxon>Pleosporomycetidae</taxon>
        <taxon>Pleosporales</taxon>
        <taxon>Massarineae</taxon>
        <taxon>Periconiaceae</taxon>
        <taxon>Periconia</taxon>
    </lineage>
</organism>
<dbReference type="AlphaFoldDB" id="A0A9W4URM7"/>
<name>A0A9W4URM7_9PLEO</name>
<reference evidence="1" key="1">
    <citation type="submission" date="2023-01" db="EMBL/GenBank/DDBJ databases">
        <authorList>
            <person name="Van Ghelder C."/>
            <person name="Rancurel C."/>
        </authorList>
    </citation>
    <scope>NUCLEOTIDE SEQUENCE</scope>
    <source>
        <strain evidence="1">CNCM I-4278</strain>
    </source>
</reference>